<name>A0A8J5K1R0_HOMAM</name>
<feature type="compositionally biased region" description="Basic and acidic residues" evidence="1">
    <location>
        <begin position="102"/>
        <end position="118"/>
    </location>
</feature>
<proteinExistence type="predicted"/>
<dbReference type="Proteomes" id="UP000747542">
    <property type="component" value="Unassembled WGS sequence"/>
</dbReference>
<dbReference type="EMBL" id="JAHLQT010023139">
    <property type="protein sequence ID" value="KAG7165933.1"/>
    <property type="molecule type" value="Genomic_DNA"/>
</dbReference>
<evidence type="ECO:0000256" key="1">
    <source>
        <dbReference type="SAM" id="MobiDB-lite"/>
    </source>
</evidence>
<dbReference type="AlphaFoldDB" id="A0A8J5K1R0"/>
<sequence>LYSLLIFNFAGGSSHEIISPCLPNDRCSLDLHLRGYLTLNESSKAWNKRRAKDLKGDALAQVQLKISKAMFTKGSIILRAYNHIACMLGMKSKPFNANTDRPMGKEDTPNSYPKEEKCPGFVKLADPRTGYKVNARGEDFGQEQQERTRPDYSGLLKTAFMERIPKIASSNIEVVSSVKNTTPLSSFMTMTLLDKDADVHPEEMWKKFDIALVHKLIAESHNELSRTVSHHVSNKRSLNMQHVNYGKLCWRKGSLTNSGKGRRAWKCWDPFTRMFRTISPLKQKRAIENTGCHIEISRGENKKAQTTITLFFSQLKGLSSLNLPHTSQQSTRREKLPHLTINSLTFTIHSSSAPPHPSPTTDLPSPSTHPSPSLTLTSSHLTPSLTPHPPLTLHLHSTSPLPHLPSPHPSLTSPSSPHPPLTLTFTPLSLPSPHLHSPSPPPLTSPHPSSSPPLTLTPHLPQAPHSLPPLILSSPTRPRPPLTLTSSPSLTSPSLPHLLTPPLTLTSPHLHSPSPPRVTNKTDKTDRQTGRVVSRGSLSRKESLKLCDPCYMMSGKALSYLSLS</sequence>
<keyword evidence="3" id="KW-1185">Reference proteome</keyword>
<gene>
    <name evidence="2" type="ORF">Hamer_G011841</name>
</gene>
<feature type="compositionally biased region" description="Low complexity" evidence="1">
    <location>
        <begin position="409"/>
        <end position="437"/>
    </location>
</feature>
<accession>A0A8J5K1R0</accession>
<evidence type="ECO:0000313" key="2">
    <source>
        <dbReference type="EMBL" id="KAG7165933.1"/>
    </source>
</evidence>
<feature type="compositionally biased region" description="Low complexity" evidence="1">
    <location>
        <begin position="349"/>
        <end position="401"/>
    </location>
</feature>
<organism evidence="2 3">
    <name type="scientific">Homarus americanus</name>
    <name type="common">American lobster</name>
    <dbReference type="NCBI Taxonomy" id="6706"/>
    <lineage>
        <taxon>Eukaryota</taxon>
        <taxon>Metazoa</taxon>
        <taxon>Ecdysozoa</taxon>
        <taxon>Arthropoda</taxon>
        <taxon>Crustacea</taxon>
        <taxon>Multicrustacea</taxon>
        <taxon>Malacostraca</taxon>
        <taxon>Eumalacostraca</taxon>
        <taxon>Eucarida</taxon>
        <taxon>Decapoda</taxon>
        <taxon>Pleocyemata</taxon>
        <taxon>Astacidea</taxon>
        <taxon>Nephropoidea</taxon>
        <taxon>Nephropidae</taxon>
        <taxon>Homarus</taxon>
    </lineage>
</organism>
<feature type="non-terminal residue" evidence="2">
    <location>
        <position position="1"/>
    </location>
</feature>
<feature type="compositionally biased region" description="Low complexity" evidence="1">
    <location>
        <begin position="452"/>
        <end position="512"/>
    </location>
</feature>
<evidence type="ECO:0000313" key="3">
    <source>
        <dbReference type="Proteomes" id="UP000747542"/>
    </source>
</evidence>
<feature type="region of interest" description="Disordered" evidence="1">
    <location>
        <begin position="97"/>
        <end position="118"/>
    </location>
</feature>
<feature type="compositionally biased region" description="Basic and acidic residues" evidence="1">
    <location>
        <begin position="520"/>
        <end position="529"/>
    </location>
</feature>
<protein>
    <submittedName>
        <fullName evidence="2">Uncharacterized protein</fullName>
    </submittedName>
</protein>
<comment type="caution">
    <text evidence="2">The sequence shown here is derived from an EMBL/GenBank/DDBJ whole genome shotgun (WGS) entry which is preliminary data.</text>
</comment>
<feature type="region of interest" description="Disordered" evidence="1">
    <location>
        <begin position="348"/>
        <end position="537"/>
    </location>
</feature>
<reference evidence="2" key="1">
    <citation type="journal article" date="2021" name="Sci. Adv.">
        <title>The American lobster genome reveals insights on longevity, neural, and immune adaptations.</title>
        <authorList>
            <person name="Polinski J.M."/>
            <person name="Zimin A.V."/>
            <person name="Clark K.F."/>
            <person name="Kohn A.B."/>
            <person name="Sadowski N."/>
            <person name="Timp W."/>
            <person name="Ptitsyn A."/>
            <person name="Khanna P."/>
            <person name="Romanova D.Y."/>
            <person name="Williams P."/>
            <person name="Greenwood S.J."/>
            <person name="Moroz L.L."/>
            <person name="Walt D.R."/>
            <person name="Bodnar A.G."/>
        </authorList>
    </citation>
    <scope>NUCLEOTIDE SEQUENCE</scope>
    <source>
        <strain evidence="2">GMGI-L3</strain>
    </source>
</reference>
<feature type="compositionally biased region" description="Pro residues" evidence="1">
    <location>
        <begin position="438"/>
        <end position="451"/>
    </location>
</feature>
<feature type="non-terminal residue" evidence="2">
    <location>
        <position position="564"/>
    </location>
</feature>